<keyword evidence="3" id="KW-0732">Signal</keyword>
<evidence type="ECO:0000256" key="2">
    <source>
        <dbReference type="SAM" id="Coils"/>
    </source>
</evidence>
<feature type="coiled-coil region" evidence="2">
    <location>
        <begin position="94"/>
        <end position="159"/>
    </location>
</feature>
<dbReference type="RefSeq" id="WP_377153627.1">
    <property type="nucleotide sequence ID" value="NZ_JBHSAF010000014.1"/>
</dbReference>
<evidence type="ECO:0000259" key="6">
    <source>
        <dbReference type="Pfam" id="PF25975"/>
    </source>
</evidence>
<feature type="domain" description="Multidrug resistance protein MdtA-like alpha-helical hairpin" evidence="4">
    <location>
        <begin position="95"/>
        <end position="162"/>
    </location>
</feature>
<dbReference type="Gene3D" id="2.40.420.20">
    <property type="match status" value="1"/>
</dbReference>
<dbReference type="Gene3D" id="1.10.287.470">
    <property type="entry name" value="Helix hairpin bin"/>
    <property type="match status" value="1"/>
</dbReference>
<dbReference type="SUPFAM" id="SSF111369">
    <property type="entry name" value="HlyD-like secretion proteins"/>
    <property type="match status" value="1"/>
</dbReference>
<dbReference type="EMBL" id="JBHSAF010000014">
    <property type="protein sequence ID" value="MFC3914593.1"/>
    <property type="molecule type" value="Genomic_DNA"/>
</dbReference>
<dbReference type="NCBIfam" id="TIGR01730">
    <property type="entry name" value="RND_mfp"/>
    <property type="match status" value="1"/>
</dbReference>
<comment type="caution">
    <text evidence="7">The sequence shown here is derived from an EMBL/GenBank/DDBJ whole genome shotgun (WGS) entry which is preliminary data.</text>
</comment>
<keyword evidence="2" id="KW-0175">Coiled coil</keyword>
<protein>
    <submittedName>
        <fullName evidence="7">Efflux RND transporter periplasmic adaptor subunit</fullName>
    </submittedName>
</protein>
<dbReference type="InterPro" id="IPR058624">
    <property type="entry name" value="MdtA-like_HH"/>
</dbReference>
<feature type="signal peptide" evidence="3">
    <location>
        <begin position="1"/>
        <end position="24"/>
    </location>
</feature>
<dbReference type="Proteomes" id="UP001595692">
    <property type="component" value="Unassembled WGS sequence"/>
</dbReference>
<reference evidence="8" key="1">
    <citation type="journal article" date="2019" name="Int. J. Syst. Evol. Microbiol.">
        <title>The Global Catalogue of Microorganisms (GCM) 10K type strain sequencing project: providing services to taxonomists for standard genome sequencing and annotation.</title>
        <authorList>
            <consortium name="The Broad Institute Genomics Platform"/>
            <consortium name="The Broad Institute Genome Sequencing Center for Infectious Disease"/>
            <person name="Wu L."/>
            <person name="Ma J."/>
        </authorList>
    </citation>
    <scope>NUCLEOTIDE SEQUENCE [LARGE SCALE GENOMIC DNA]</scope>
    <source>
        <strain evidence="8">CCUG 54939</strain>
    </source>
</reference>
<sequence>MRAKGMLMLGIVAGLVTVLAPVQAQEKTVAPLTLHTEAVANWLTLDGKVEPVHQGTVAAQTSGRVVRMLVDVNDQVKEGQPLLEISGNEQSASVAAAQAALARAEAQQIEADRQLVRIQALTAKGVASKAQLDNASATARAAQASVKAAEAELAKAREAYGYTQILAPYAGVVTERHVELGETVAPGTPLLSGLSLDALRVVSELPQSALRLGELTPERIEVVLPSGRIVAPIRVMRFNYADATTHTFQLRLDLPAQTGDALPGTWVKVRIKQGERPALLIPRQALLRQGELSAVYLQGKSGWALTPVRVGREQGERVEILAGLQPGDQIASVAWDLLREVQHE</sequence>
<evidence type="ECO:0000259" key="4">
    <source>
        <dbReference type="Pfam" id="PF25876"/>
    </source>
</evidence>
<dbReference type="InterPro" id="IPR058625">
    <property type="entry name" value="MdtA-like_BSH"/>
</dbReference>
<evidence type="ECO:0000256" key="3">
    <source>
        <dbReference type="SAM" id="SignalP"/>
    </source>
</evidence>
<keyword evidence="8" id="KW-1185">Reference proteome</keyword>
<organism evidence="7 8">
    <name type="scientific">Pseudaeromonas sharmana</name>
    <dbReference type="NCBI Taxonomy" id="328412"/>
    <lineage>
        <taxon>Bacteria</taxon>
        <taxon>Pseudomonadati</taxon>
        <taxon>Pseudomonadota</taxon>
        <taxon>Gammaproteobacteria</taxon>
        <taxon>Aeromonadales</taxon>
        <taxon>Aeromonadaceae</taxon>
        <taxon>Pseudaeromonas</taxon>
    </lineage>
</organism>
<dbReference type="InterPro" id="IPR058649">
    <property type="entry name" value="CzcB_C"/>
</dbReference>
<dbReference type="PANTHER" id="PTHR30469">
    <property type="entry name" value="MULTIDRUG RESISTANCE PROTEIN MDTA"/>
    <property type="match status" value="1"/>
</dbReference>
<evidence type="ECO:0000313" key="7">
    <source>
        <dbReference type="EMBL" id="MFC3914593.1"/>
    </source>
</evidence>
<dbReference type="InterPro" id="IPR006143">
    <property type="entry name" value="RND_pump_MFP"/>
</dbReference>
<dbReference type="PANTHER" id="PTHR30469:SF18">
    <property type="entry name" value="RESISTANCE-NODULATION-CELL DIVISION (RND) EFFLUX MEMBRANE FUSION PROTEIN-RELATED"/>
    <property type="match status" value="1"/>
</dbReference>
<dbReference type="Pfam" id="PF25876">
    <property type="entry name" value="HH_MFP_RND"/>
    <property type="match status" value="1"/>
</dbReference>
<dbReference type="Gene3D" id="2.40.50.100">
    <property type="match status" value="1"/>
</dbReference>
<feature type="domain" description="Multidrug resistance protein MdtA-like barrel-sandwich hybrid" evidence="5">
    <location>
        <begin position="55"/>
        <end position="188"/>
    </location>
</feature>
<evidence type="ECO:0000313" key="8">
    <source>
        <dbReference type="Proteomes" id="UP001595692"/>
    </source>
</evidence>
<name>A0ABV8CRE4_9GAMM</name>
<dbReference type="Gene3D" id="2.40.30.170">
    <property type="match status" value="1"/>
</dbReference>
<dbReference type="Pfam" id="PF25975">
    <property type="entry name" value="CzcB_C"/>
    <property type="match status" value="1"/>
</dbReference>
<dbReference type="Pfam" id="PF25917">
    <property type="entry name" value="BSH_RND"/>
    <property type="match status" value="1"/>
</dbReference>
<evidence type="ECO:0000259" key="5">
    <source>
        <dbReference type="Pfam" id="PF25917"/>
    </source>
</evidence>
<feature type="chain" id="PRO_5045219738" evidence="3">
    <location>
        <begin position="25"/>
        <end position="344"/>
    </location>
</feature>
<accession>A0ABV8CRE4</accession>
<evidence type="ECO:0000256" key="1">
    <source>
        <dbReference type="ARBA" id="ARBA00009477"/>
    </source>
</evidence>
<feature type="domain" description="CzcB-like C-terminal circularly permuted SH3-like" evidence="6">
    <location>
        <begin position="281"/>
        <end position="332"/>
    </location>
</feature>
<proteinExistence type="inferred from homology"/>
<comment type="similarity">
    <text evidence="1">Belongs to the membrane fusion protein (MFP) (TC 8.A.1) family.</text>
</comment>
<gene>
    <name evidence="7" type="ORF">ACFOSS_14145</name>
</gene>